<feature type="region of interest" description="Disordered" evidence="1">
    <location>
        <begin position="1"/>
        <end position="23"/>
    </location>
</feature>
<comment type="caution">
    <text evidence="2">The sequence shown here is derived from an EMBL/GenBank/DDBJ whole genome shotgun (WGS) entry which is preliminary data.</text>
</comment>
<feature type="compositionally biased region" description="Basic and acidic residues" evidence="1">
    <location>
        <begin position="1"/>
        <end position="11"/>
    </location>
</feature>
<evidence type="ECO:0000313" key="2">
    <source>
        <dbReference type="EMBL" id="GIY52937.1"/>
    </source>
</evidence>
<proteinExistence type="predicted"/>
<dbReference type="Proteomes" id="UP001054837">
    <property type="component" value="Unassembled WGS sequence"/>
</dbReference>
<dbReference type="AlphaFoldDB" id="A0AAV4U5C2"/>
<evidence type="ECO:0000313" key="3">
    <source>
        <dbReference type="Proteomes" id="UP001054837"/>
    </source>
</evidence>
<dbReference type="EMBL" id="BPLQ01010726">
    <property type="protein sequence ID" value="GIY52937.1"/>
    <property type="molecule type" value="Genomic_DNA"/>
</dbReference>
<evidence type="ECO:0000256" key="1">
    <source>
        <dbReference type="SAM" id="MobiDB-lite"/>
    </source>
</evidence>
<reference evidence="2 3" key="1">
    <citation type="submission" date="2021-06" db="EMBL/GenBank/DDBJ databases">
        <title>Caerostris darwini draft genome.</title>
        <authorList>
            <person name="Kono N."/>
            <person name="Arakawa K."/>
        </authorList>
    </citation>
    <scope>NUCLEOTIDE SEQUENCE [LARGE SCALE GENOMIC DNA]</scope>
</reference>
<protein>
    <submittedName>
        <fullName evidence="2">Uncharacterized protein</fullName>
    </submittedName>
</protein>
<organism evidence="2 3">
    <name type="scientific">Caerostris darwini</name>
    <dbReference type="NCBI Taxonomy" id="1538125"/>
    <lineage>
        <taxon>Eukaryota</taxon>
        <taxon>Metazoa</taxon>
        <taxon>Ecdysozoa</taxon>
        <taxon>Arthropoda</taxon>
        <taxon>Chelicerata</taxon>
        <taxon>Arachnida</taxon>
        <taxon>Araneae</taxon>
        <taxon>Araneomorphae</taxon>
        <taxon>Entelegynae</taxon>
        <taxon>Araneoidea</taxon>
        <taxon>Araneidae</taxon>
        <taxon>Caerostris</taxon>
    </lineage>
</organism>
<feature type="compositionally biased region" description="Polar residues" evidence="1">
    <location>
        <begin position="12"/>
        <end position="23"/>
    </location>
</feature>
<keyword evidence="3" id="KW-1185">Reference proteome</keyword>
<name>A0AAV4U5C2_9ARAC</name>
<sequence length="91" mass="10449">MNECSRAEEGTHQSSMNSSAVGGLRFNSNQRRQFVEITDPPVFSLEGKNFICADYDPEFILGDSPLTAIFKQVRSWDATRNDSVTWWEGWW</sequence>
<gene>
    <name evidence="2" type="ORF">CDAR_117161</name>
</gene>
<accession>A0AAV4U5C2</accession>